<evidence type="ECO:0000256" key="9">
    <source>
        <dbReference type="SAM" id="MobiDB-lite"/>
    </source>
</evidence>
<dbReference type="AlphaFoldDB" id="A0A182E5W4"/>
<keyword evidence="8" id="KW-0676">Redox-active center</keyword>
<dbReference type="GO" id="GO:0045041">
    <property type="term" value="P:protein import into mitochondrial intermembrane space"/>
    <property type="evidence" value="ECO:0007669"/>
    <property type="project" value="InterPro"/>
</dbReference>
<keyword evidence="11" id="KW-1185">Reference proteome</keyword>
<keyword evidence="7" id="KW-1015">Disulfide bond</keyword>
<evidence type="ECO:0000256" key="5">
    <source>
        <dbReference type="ARBA" id="ARBA00023010"/>
    </source>
</evidence>
<feature type="region of interest" description="Disordered" evidence="9">
    <location>
        <begin position="163"/>
        <end position="193"/>
    </location>
</feature>
<feature type="compositionally biased region" description="Acidic residues" evidence="9">
    <location>
        <begin position="165"/>
        <end position="181"/>
    </location>
</feature>
<dbReference type="InterPro" id="IPR039289">
    <property type="entry name" value="CHCHD4"/>
</dbReference>
<dbReference type="GO" id="GO:0005758">
    <property type="term" value="C:mitochondrial intermembrane space"/>
    <property type="evidence" value="ECO:0007669"/>
    <property type="project" value="TreeGrafter"/>
</dbReference>
<evidence type="ECO:0000256" key="6">
    <source>
        <dbReference type="ARBA" id="ARBA00023128"/>
    </source>
</evidence>
<proteinExistence type="predicted"/>
<accession>A0A182E5W4</accession>
<dbReference type="EMBL" id="UYRW01000642">
    <property type="protein sequence ID" value="VDK69024.1"/>
    <property type="molecule type" value="Genomic_DNA"/>
</dbReference>
<comment type="subcellular location">
    <subcellularLocation>
        <location evidence="1">Mitochondrion</location>
    </subcellularLocation>
</comment>
<evidence type="ECO:0000313" key="12">
    <source>
        <dbReference type="WBParaSite" id="nOo.2.0.1.t03399-RA"/>
    </source>
</evidence>
<keyword evidence="5" id="KW-0811">Translocation</keyword>
<evidence type="ECO:0000256" key="3">
    <source>
        <dbReference type="ARBA" id="ARBA00022927"/>
    </source>
</evidence>
<dbReference type="Proteomes" id="UP000271087">
    <property type="component" value="Unassembled WGS sequence"/>
</dbReference>
<keyword evidence="6" id="KW-0496">Mitochondrion</keyword>
<dbReference type="OrthoDB" id="7481291at2759"/>
<dbReference type="STRING" id="42157.A0A182E5W4"/>
<evidence type="ECO:0000313" key="10">
    <source>
        <dbReference type="EMBL" id="VDK69024.1"/>
    </source>
</evidence>
<reference evidence="10 11" key="2">
    <citation type="submission" date="2018-08" db="EMBL/GenBank/DDBJ databases">
        <authorList>
            <person name="Laetsch R D."/>
            <person name="Stevens L."/>
            <person name="Kumar S."/>
            <person name="Blaxter L. M."/>
        </authorList>
    </citation>
    <scope>NUCLEOTIDE SEQUENCE [LARGE SCALE GENOMIC DNA]</scope>
</reference>
<reference evidence="12" key="1">
    <citation type="submission" date="2016-06" db="UniProtKB">
        <authorList>
            <consortium name="WormBaseParasite"/>
        </authorList>
    </citation>
    <scope>IDENTIFICATION</scope>
</reference>
<gene>
    <name evidence="10" type="ORF">NOO_LOCUS3399</name>
</gene>
<dbReference type="PANTHER" id="PTHR21622">
    <property type="entry name" value="COILED-COIL-HELIX-COILED-COIL-HELIX DOMAIN CONTAINING 4"/>
    <property type="match status" value="1"/>
</dbReference>
<protein>
    <submittedName>
        <fullName evidence="12">CHCH domain-containing protein</fullName>
    </submittedName>
</protein>
<dbReference type="PANTHER" id="PTHR21622:SF0">
    <property type="entry name" value="COILED-COIL-HELIX-COILED-COIL-HELIX DOMAIN CONTAINING 4"/>
    <property type="match status" value="1"/>
</dbReference>
<evidence type="ECO:0000313" key="11">
    <source>
        <dbReference type="Proteomes" id="UP000271087"/>
    </source>
</evidence>
<organism evidence="12">
    <name type="scientific">Onchocerca ochengi</name>
    <name type="common">Filarial nematode worm</name>
    <dbReference type="NCBI Taxonomy" id="42157"/>
    <lineage>
        <taxon>Eukaryota</taxon>
        <taxon>Metazoa</taxon>
        <taxon>Ecdysozoa</taxon>
        <taxon>Nematoda</taxon>
        <taxon>Chromadorea</taxon>
        <taxon>Rhabditida</taxon>
        <taxon>Spirurina</taxon>
        <taxon>Spiruromorpha</taxon>
        <taxon>Filarioidea</taxon>
        <taxon>Onchocercidae</taxon>
        <taxon>Onchocerca</taxon>
    </lineage>
</organism>
<sequence length="193" mass="21315">MSRIHATQKFKLLVSVLPGRNFCIASQMDRLKSLGRQLFGVSWKSWEMDDGAGGGDVIHRITEEEYDEPIQDPYVESLARMSYAELDDKYNPGPTLPDGSVNFECHCVGHLVASPCGYEFREAIKCQKSAGEAALNEGACATEFMNFMQCVIRTGCFKSSRNLNDEGEEGQENADLEDSLNSDETSSKIHSGA</sequence>
<dbReference type="PROSITE" id="PS51808">
    <property type="entry name" value="CHCH"/>
    <property type="match status" value="1"/>
</dbReference>
<keyword evidence="2" id="KW-0813">Transport</keyword>
<dbReference type="WBParaSite" id="nOo.2.0.1.t03399-RA">
    <property type="protein sequence ID" value="nOo.2.0.1.t03399-RA"/>
    <property type="gene ID" value="nOo.2.0.1.g03399"/>
</dbReference>
<keyword evidence="3" id="KW-0653">Protein transport</keyword>
<dbReference type="GO" id="GO:0015035">
    <property type="term" value="F:protein-disulfide reductase activity"/>
    <property type="evidence" value="ECO:0007669"/>
    <property type="project" value="InterPro"/>
</dbReference>
<evidence type="ECO:0000256" key="4">
    <source>
        <dbReference type="ARBA" id="ARBA00023002"/>
    </source>
</evidence>
<evidence type="ECO:0000256" key="2">
    <source>
        <dbReference type="ARBA" id="ARBA00022448"/>
    </source>
</evidence>
<evidence type="ECO:0000256" key="8">
    <source>
        <dbReference type="ARBA" id="ARBA00023284"/>
    </source>
</evidence>
<name>A0A182E5W4_ONCOC</name>
<evidence type="ECO:0000256" key="7">
    <source>
        <dbReference type="ARBA" id="ARBA00023157"/>
    </source>
</evidence>
<evidence type="ECO:0000256" key="1">
    <source>
        <dbReference type="ARBA" id="ARBA00004173"/>
    </source>
</evidence>
<keyword evidence="4" id="KW-0560">Oxidoreductase</keyword>
<dbReference type="Gene3D" id="1.10.287.2900">
    <property type="match status" value="1"/>
</dbReference>